<accession>A0ABT0C333</accession>
<dbReference type="PROSITE" id="PS51257">
    <property type="entry name" value="PROKAR_LIPOPROTEIN"/>
    <property type="match status" value="1"/>
</dbReference>
<protein>
    <submittedName>
        <fullName evidence="3">DUF4934 domain-containing protein</fullName>
    </submittedName>
</protein>
<name>A0ABT0C333_9BACT</name>
<evidence type="ECO:0000313" key="3">
    <source>
        <dbReference type="EMBL" id="MCJ2381016.1"/>
    </source>
</evidence>
<feature type="domain" description="DUF4934" evidence="2">
    <location>
        <begin position="45"/>
        <end position="146"/>
    </location>
</feature>
<dbReference type="Proteomes" id="UP001165444">
    <property type="component" value="Unassembled WGS sequence"/>
</dbReference>
<dbReference type="Pfam" id="PF16288">
    <property type="entry name" value="DUF4934"/>
    <property type="match status" value="1"/>
</dbReference>
<keyword evidence="1" id="KW-0732">Signal</keyword>
<feature type="signal peptide" evidence="1">
    <location>
        <begin position="1"/>
        <end position="25"/>
    </location>
</feature>
<proteinExistence type="predicted"/>
<gene>
    <name evidence="3" type="ORF">MUN53_10395</name>
</gene>
<dbReference type="EMBL" id="JAKZMM010000024">
    <property type="protein sequence ID" value="MCJ2381016.1"/>
    <property type="molecule type" value="Genomic_DNA"/>
</dbReference>
<sequence>MKKHMLCYILTIGCGMLLSCNSPSAKIESLETISVGKAYANLTKLKVSDYFQTVRYVPLETNDSVLVGDNPKLCVYKDLLIVSSPQEQCYAFSKGDGWFLHLIGHIGNDPEGCSDLVGWLNAASGYLYFNRGNKDFSIYHVNGQFVGTTQDIETNRGLFGIESMDYLDAQMLVKHLPATNEKPDRIILFQDTTRIATFPTNNEKVSGHNGDFSNSVGYDFIVDVLGGRQMLNIEFDKEKHLAVIVGEHSFWHVGEKLYFREHFNDTIYQVTKEGLLPERRFDFGDMTWKREDRYDIQKDHAIYPVEVQENDRILWLRFLVDLFDNDKRKAYNALYLKETGEVKVAAYEEGLENDLNGFLPLQPTFVTADGEFAQIIPAETIAEWFEEHPDVAELPEEVKALKGITTEDNPVVVLMK</sequence>
<dbReference type="InterPro" id="IPR032559">
    <property type="entry name" value="DUF4933"/>
</dbReference>
<evidence type="ECO:0000256" key="1">
    <source>
        <dbReference type="SAM" id="SignalP"/>
    </source>
</evidence>
<feature type="chain" id="PRO_5046427609" evidence="1">
    <location>
        <begin position="26"/>
        <end position="416"/>
    </location>
</feature>
<evidence type="ECO:0000259" key="2">
    <source>
        <dbReference type="Pfam" id="PF16288"/>
    </source>
</evidence>
<dbReference type="Pfam" id="PF16287">
    <property type="entry name" value="DUF4933"/>
    <property type="match status" value="1"/>
</dbReference>
<evidence type="ECO:0000313" key="4">
    <source>
        <dbReference type="Proteomes" id="UP001165444"/>
    </source>
</evidence>
<organism evidence="3 4">
    <name type="scientific">Parabacteroides faecalis</name>
    <dbReference type="NCBI Taxonomy" id="2924040"/>
    <lineage>
        <taxon>Bacteria</taxon>
        <taxon>Pseudomonadati</taxon>
        <taxon>Bacteroidota</taxon>
        <taxon>Bacteroidia</taxon>
        <taxon>Bacteroidales</taxon>
        <taxon>Tannerellaceae</taxon>
        <taxon>Parabacteroides</taxon>
    </lineage>
</organism>
<reference evidence="3 4" key="1">
    <citation type="submission" date="2022-03" db="EMBL/GenBank/DDBJ databases">
        <title>Parabacteroides sp. nov. isolated from swine feces.</title>
        <authorList>
            <person name="Bak J.E."/>
        </authorList>
    </citation>
    <scope>NUCLEOTIDE SEQUENCE [LARGE SCALE GENOMIC DNA]</scope>
    <source>
        <strain evidence="3 4">AGMB00274</strain>
    </source>
</reference>
<comment type="caution">
    <text evidence="3">The sequence shown here is derived from an EMBL/GenBank/DDBJ whole genome shotgun (WGS) entry which is preliminary data.</text>
</comment>
<dbReference type="RefSeq" id="WP_243325361.1">
    <property type="nucleotide sequence ID" value="NZ_JAKZMM010000024.1"/>
</dbReference>
<dbReference type="InterPro" id="IPR032558">
    <property type="entry name" value="DUF4934"/>
</dbReference>
<keyword evidence="4" id="KW-1185">Reference proteome</keyword>